<dbReference type="PRINTS" id="PR00032">
    <property type="entry name" value="HTHARAC"/>
</dbReference>
<evidence type="ECO:0000256" key="1">
    <source>
        <dbReference type="ARBA" id="ARBA00023015"/>
    </source>
</evidence>
<keyword evidence="2" id="KW-0238">DNA-binding</keyword>
<feature type="domain" description="HTH araC/xylS-type" evidence="4">
    <location>
        <begin position="186"/>
        <end position="282"/>
    </location>
</feature>
<dbReference type="InterPro" id="IPR009057">
    <property type="entry name" value="Homeodomain-like_sf"/>
</dbReference>
<dbReference type="SUPFAM" id="SSF46689">
    <property type="entry name" value="Homeodomain-like"/>
    <property type="match status" value="2"/>
</dbReference>
<dbReference type="EMBL" id="JACJLL010000159">
    <property type="protein sequence ID" value="MBM6820757.1"/>
    <property type="molecule type" value="Genomic_DNA"/>
</dbReference>
<organism evidence="5 6">
    <name type="scientific">Clostridium saudiense</name>
    <dbReference type="NCBI Taxonomy" id="1414720"/>
    <lineage>
        <taxon>Bacteria</taxon>
        <taxon>Bacillati</taxon>
        <taxon>Bacillota</taxon>
        <taxon>Clostridia</taxon>
        <taxon>Eubacteriales</taxon>
        <taxon>Clostridiaceae</taxon>
        <taxon>Clostridium</taxon>
    </lineage>
</organism>
<dbReference type="InterPro" id="IPR018060">
    <property type="entry name" value="HTH_AraC"/>
</dbReference>
<dbReference type="PANTHER" id="PTHR43280">
    <property type="entry name" value="ARAC-FAMILY TRANSCRIPTIONAL REGULATOR"/>
    <property type="match status" value="1"/>
</dbReference>
<dbReference type="Gene3D" id="1.10.10.60">
    <property type="entry name" value="Homeodomain-like"/>
    <property type="match status" value="2"/>
</dbReference>
<dbReference type="RefSeq" id="WP_204572703.1">
    <property type="nucleotide sequence ID" value="NZ_JACJLL010000159.1"/>
</dbReference>
<dbReference type="Pfam" id="PF12833">
    <property type="entry name" value="HTH_18"/>
    <property type="match status" value="1"/>
</dbReference>
<proteinExistence type="predicted"/>
<evidence type="ECO:0000256" key="3">
    <source>
        <dbReference type="ARBA" id="ARBA00023163"/>
    </source>
</evidence>
<dbReference type="PROSITE" id="PS01124">
    <property type="entry name" value="HTH_ARAC_FAMILY_2"/>
    <property type="match status" value="1"/>
</dbReference>
<evidence type="ECO:0000259" key="4">
    <source>
        <dbReference type="PROSITE" id="PS01124"/>
    </source>
</evidence>
<dbReference type="Pfam" id="PF02311">
    <property type="entry name" value="AraC_binding"/>
    <property type="match status" value="1"/>
</dbReference>
<keyword evidence="3" id="KW-0804">Transcription</keyword>
<dbReference type="InterPro" id="IPR020449">
    <property type="entry name" value="Tscrpt_reg_AraC-type_HTH"/>
</dbReference>
<evidence type="ECO:0000256" key="2">
    <source>
        <dbReference type="ARBA" id="ARBA00023125"/>
    </source>
</evidence>
<name>A0ABS2FL73_9CLOT</name>
<dbReference type="PANTHER" id="PTHR43280:SF28">
    <property type="entry name" value="HTH-TYPE TRANSCRIPTIONAL ACTIVATOR RHAS"/>
    <property type="match status" value="1"/>
</dbReference>
<gene>
    <name evidence="5" type="ORF">H6A19_15685</name>
</gene>
<comment type="caution">
    <text evidence="5">The sequence shown here is derived from an EMBL/GenBank/DDBJ whole genome shotgun (WGS) entry which is preliminary data.</text>
</comment>
<dbReference type="SUPFAM" id="SSF51215">
    <property type="entry name" value="Regulatory protein AraC"/>
    <property type="match status" value="1"/>
</dbReference>
<keyword evidence="1" id="KW-0805">Transcription regulation</keyword>
<reference evidence="5 6" key="1">
    <citation type="journal article" date="2021" name="Sci. Rep.">
        <title>The distribution of antibiotic resistance genes in chicken gut microbiota commensals.</title>
        <authorList>
            <person name="Juricova H."/>
            <person name="Matiasovicova J."/>
            <person name="Kubasova T."/>
            <person name="Cejkova D."/>
            <person name="Rychlik I."/>
        </authorList>
    </citation>
    <scope>NUCLEOTIDE SEQUENCE [LARGE SCALE GENOMIC DNA]</scope>
    <source>
        <strain evidence="5 6">An435</strain>
    </source>
</reference>
<dbReference type="InterPro" id="IPR037923">
    <property type="entry name" value="HTH-like"/>
</dbReference>
<keyword evidence="6" id="KW-1185">Reference proteome</keyword>
<evidence type="ECO:0000313" key="6">
    <source>
        <dbReference type="Proteomes" id="UP000767334"/>
    </source>
</evidence>
<dbReference type="InterPro" id="IPR003313">
    <property type="entry name" value="AraC-bd"/>
</dbReference>
<dbReference type="SMART" id="SM00342">
    <property type="entry name" value="HTH_ARAC"/>
    <property type="match status" value="1"/>
</dbReference>
<sequence length="282" mass="32851">MFEYGLCTENYNPDLLFAFQGVVDATKKSYDFKYHCHDFLELSIVTSGKVEYYIDGNEYILNKGDLLLSNPGLYHMETPNERSKYTQLHIGINNFKLSEIRDNYIDNKGVGPVLKFKKHGSEFLKCCDEIIKEEKMKRMGYPLVLKSLVMKLLIIICRELEDDDEKVEENIYSCSLESNEKQNIVKSIINYMNDNYMNDISLDKISKNMYLSPVYISKIFKEEIGDSPINYLIKIRLAKAEELLKDNSLPIKVIAKRVGYNDAYHFSKLFKKYYGVSPSSFR</sequence>
<dbReference type="Proteomes" id="UP000767334">
    <property type="component" value="Unassembled WGS sequence"/>
</dbReference>
<protein>
    <submittedName>
        <fullName evidence="5">AraC family transcriptional regulator</fullName>
    </submittedName>
</protein>
<accession>A0ABS2FL73</accession>
<evidence type="ECO:0000313" key="5">
    <source>
        <dbReference type="EMBL" id="MBM6820757.1"/>
    </source>
</evidence>
<dbReference type="InterPro" id="IPR014710">
    <property type="entry name" value="RmlC-like_jellyroll"/>
</dbReference>
<dbReference type="Gene3D" id="2.60.120.10">
    <property type="entry name" value="Jelly Rolls"/>
    <property type="match status" value="1"/>
</dbReference>